<protein>
    <recommendedName>
        <fullName evidence="3">LysR family transcriptional regulator</fullName>
    </recommendedName>
</protein>
<name>A0A158JST6_9BURK</name>
<accession>A0A158JST6</accession>
<comment type="caution">
    <text evidence="1">The sequence shown here is derived from an EMBL/GenBank/DDBJ whole genome shotgun (WGS) entry which is preliminary data.</text>
</comment>
<evidence type="ECO:0000313" key="2">
    <source>
        <dbReference type="Proteomes" id="UP000054770"/>
    </source>
</evidence>
<dbReference type="AlphaFoldDB" id="A0A158JST6"/>
<reference evidence="1" key="1">
    <citation type="submission" date="2016-01" db="EMBL/GenBank/DDBJ databases">
        <authorList>
            <person name="Peeters C."/>
        </authorList>
    </citation>
    <scope>NUCLEOTIDE SEQUENCE [LARGE SCALE GENOMIC DNA]</scope>
    <source>
        <strain evidence="1">LMG 22940</strain>
    </source>
</reference>
<dbReference type="Proteomes" id="UP000054770">
    <property type="component" value="Unassembled WGS sequence"/>
</dbReference>
<keyword evidence="2" id="KW-1185">Reference proteome</keyword>
<gene>
    <name evidence="1" type="ORF">AWB68_04139</name>
</gene>
<evidence type="ECO:0000313" key="1">
    <source>
        <dbReference type="EMBL" id="SAL71491.1"/>
    </source>
</evidence>
<dbReference type="RefSeq" id="WP_235028427.1">
    <property type="nucleotide sequence ID" value="NZ_FCON02000047.1"/>
</dbReference>
<dbReference type="EMBL" id="FCON02000047">
    <property type="protein sequence ID" value="SAL71491.1"/>
    <property type="molecule type" value="Genomic_DNA"/>
</dbReference>
<sequence length="85" mass="9302">MPNGSLNRDSSVDDLASDNAYAEYCRASEPRIYISHSSGIALGLVANTYMLTLMPWPLAELLVSRERLSVFPLVDSIAEAEISLI</sequence>
<evidence type="ECO:0008006" key="3">
    <source>
        <dbReference type="Google" id="ProtNLM"/>
    </source>
</evidence>
<organism evidence="1 2">
    <name type="scientific">Caballeronia choica</name>
    <dbReference type="NCBI Taxonomy" id="326476"/>
    <lineage>
        <taxon>Bacteria</taxon>
        <taxon>Pseudomonadati</taxon>
        <taxon>Pseudomonadota</taxon>
        <taxon>Betaproteobacteria</taxon>
        <taxon>Burkholderiales</taxon>
        <taxon>Burkholderiaceae</taxon>
        <taxon>Caballeronia</taxon>
    </lineage>
</organism>
<proteinExistence type="predicted"/>